<protein>
    <recommendedName>
        <fullName evidence="4">GPI inositol-deacylase winged helix domain-containing protein</fullName>
    </recommendedName>
</protein>
<dbReference type="Proteomes" id="UP000053789">
    <property type="component" value="Unassembled WGS sequence"/>
</dbReference>
<dbReference type="SMART" id="SM00248">
    <property type="entry name" value="ANK"/>
    <property type="match status" value="6"/>
</dbReference>
<evidence type="ECO:0000313" key="5">
    <source>
        <dbReference type="EMBL" id="KIW89155.1"/>
    </source>
</evidence>
<organism evidence="5 6">
    <name type="scientific">Cladophialophora bantiana (strain ATCC 10958 / CBS 173.52 / CDC B-1940 / NIH 8579)</name>
    <name type="common">Xylohypha bantiana</name>
    <dbReference type="NCBI Taxonomy" id="1442370"/>
    <lineage>
        <taxon>Eukaryota</taxon>
        <taxon>Fungi</taxon>
        <taxon>Dikarya</taxon>
        <taxon>Ascomycota</taxon>
        <taxon>Pezizomycotina</taxon>
        <taxon>Eurotiomycetes</taxon>
        <taxon>Chaetothyriomycetidae</taxon>
        <taxon>Chaetothyriales</taxon>
        <taxon>Herpotrichiellaceae</taxon>
        <taxon>Cladophialophora</taxon>
    </lineage>
</organism>
<dbReference type="PANTHER" id="PTHR24198">
    <property type="entry name" value="ANKYRIN REPEAT AND PROTEIN KINASE DOMAIN-CONTAINING PROTEIN"/>
    <property type="match status" value="1"/>
</dbReference>
<feature type="domain" description="GPI inositol-deacylase winged helix" evidence="4">
    <location>
        <begin position="149"/>
        <end position="237"/>
    </location>
</feature>
<gene>
    <name evidence="5" type="ORF">Z519_10007</name>
</gene>
<sequence length="591" mass="66629">MDALDECEDRGQRQLAEALRKLEWARLGKVALKLLLTSRPYTHIQRQFGFFNNLIPAIHLNGEGEAEVEKIFRDINVVIESKVKDLGSLLQLLPEEQQTLKDELNRIPHRTYLWVHLIFEIIKDSVDITKESLRTAVRNLPPTIEAVYDKILCKTCNPSKAKRILHIVVAAARPSSLGEMGLALAIRENHKGYGDLDLEPEGRFRSTVREICGLFVTIIDSKIYLLHQTAKEFLVQKMPWNSDSIITNETGFLHWKSSLRTTESHRILAEVCMWRLLWKDIAVYTADVAADSKECVNNHILLDYSAQNWVTHFRNAQLDDNHAMVSMASGLCHQDPTTPLFWFKSYWMSQRLNERMVYPKGLTGLIIASFCGLECVVKLLLEMDGLDLNSRDDRYKGTALAWAAEYGHEGVVKLLIARDEVDIDSENSQRRTPLSFAAELDHEVVVKMLLESGKAAADAKSNYGRTPLSYAASGGNERIAELLLGTGQVDPDSKDNNNRTPLCCAAWCGRIAVVKLLLQTHRVEADCGDDYGRTPLLSAARNGHEDVVKSFLSTGEVDGNSQDSRGRTPIWRAARRKHDTIVWLLRLSGSE</sequence>
<dbReference type="EMBL" id="KN846996">
    <property type="protein sequence ID" value="KIW89155.1"/>
    <property type="molecule type" value="Genomic_DNA"/>
</dbReference>
<evidence type="ECO:0000256" key="2">
    <source>
        <dbReference type="ARBA" id="ARBA00023043"/>
    </source>
</evidence>
<dbReference type="SUPFAM" id="SSF48403">
    <property type="entry name" value="Ankyrin repeat"/>
    <property type="match status" value="1"/>
</dbReference>
<dbReference type="VEuPathDB" id="FungiDB:Z519_10007"/>
<dbReference type="RefSeq" id="XP_016615824.1">
    <property type="nucleotide sequence ID" value="XM_016767726.1"/>
</dbReference>
<evidence type="ECO:0000313" key="6">
    <source>
        <dbReference type="Proteomes" id="UP000053789"/>
    </source>
</evidence>
<reference evidence="5" key="1">
    <citation type="submission" date="2015-01" db="EMBL/GenBank/DDBJ databases">
        <title>The Genome Sequence of Cladophialophora bantiana CBS 173.52.</title>
        <authorList>
            <consortium name="The Broad Institute Genomics Platform"/>
            <person name="Cuomo C."/>
            <person name="de Hoog S."/>
            <person name="Gorbushina A."/>
            <person name="Stielow B."/>
            <person name="Teixiera M."/>
            <person name="Abouelleil A."/>
            <person name="Chapman S.B."/>
            <person name="Priest M."/>
            <person name="Young S.K."/>
            <person name="Wortman J."/>
            <person name="Nusbaum C."/>
            <person name="Birren B."/>
        </authorList>
    </citation>
    <scope>NUCLEOTIDE SEQUENCE [LARGE SCALE GENOMIC DNA]</scope>
    <source>
        <strain evidence="5">CBS 173.52</strain>
    </source>
</reference>
<evidence type="ECO:0000259" key="4">
    <source>
        <dbReference type="Pfam" id="PF22939"/>
    </source>
</evidence>
<dbReference type="HOGENOM" id="CLU_000288_34_7_1"/>
<dbReference type="InterPro" id="IPR036770">
    <property type="entry name" value="Ankyrin_rpt-contain_sf"/>
</dbReference>
<dbReference type="InterPro" id="IPR054471">
    <property type="entry name" value="GPIID_WHD"/>
</dbReference>
<evidence type="ECO:0000256" key="3">
    <source>
        <dbReference type="PROSITE-ProRule" id="PRU00023"/>
    </source>
</evidence>
<accession>A0A0D2HEA6</accession>
<proteinExistence type="predicted"/>
<dbReference type="OrthoDB" id="4160321at2759"/>
<dbReference type="PROSITE" id="PS50297">
    <property type="entry name" value="ANK_REP_REGION"/>
    <property type="match status" value="2"/>
</dbReference>
<dbReference type="GeneID" id="27702935"/>
<keyword evidence="1" id="KW-0677">Repeat</keyword>
<name>A0A0D2HEA6_CLAB1</name>
<feature type="repeat" description="ANK" evidence="3">
    <location>
        <begin position="531"/>
        <end position="555"/>
    </location>
</feature>
<feature type="repeat" description="ANK" evidence="3">
    <location>
        <begin position="463"/>
        <end position="487"/>
    </location>
</feature>
<dbReference type="AlphaFoldDB" id="A0A0D2HEA6"/>
<dbReference type="PANTHER" id="PTHR24198:SF165">
    <property type="entry name" value="ANKYRIN REPEAT-CONTAINING PROTEIN-RELATED"/>
    <property type="match status" value="1"/>
</dbReference>
<evidence type="ECO:0000256" key="1">
    <source>
        <dbReference type="ARBA" id="ARBA00022737"/>
    </source>
</evidence>
<keyword evidence="6" id="KW-1185">Reference proteome</keyword>
<dbReference type="PROSITE" id="PS50088">
    <property type="entry name" value="ANK_REPEAT"/>
    <property type="match status" value="2"/>
</dbReference>
<dbReference type="Pfam" id="PF22939">
    <property type="entry name" value="WHD_GPIID"/>
    <property type="match status" value="1"/>
</dbReference>
<dbReference type="InterPro" id="IPR002110">
    <property type="entry name" value="Ankyrin_rpt"/>
</dbReference>
<dbReference type="Pfam" id="PF12796">
    <property type="entry name" value="Ank_2"/>
    <property type="match status" value="3"/>
</dbReference>
<dbReference type="Gene3D" id="1.25.40.20">
    <property type="entry name" value="Ankyrin repeat-containing domain"/>
    <property type="match status" value="2"/>
</dbReference>
<keyword evidence="2 3" id="KW-0040">ANK repeat</keyword>